<dbReference type="EMBL" id="CAUJNA010001557">
    <property type="protein sequence ID" value="CAJ1387679.1"/>
    <property type="molecule type" value="Genomic_DNA"/>
</dbReference>
<dbReference type="Proteomes" id="UP001178507">
    <property type="component" value="Unassembled WGS sequence"/>
</dbReference>
<evidence type="ECO:0000313" key="1">
    <source>
        <dbReference type="EMBL" id="CAJ1387679.1"/>
    </source>
</evidence>
<comment type="caution">
    <text evidence="1">The sequence shown here is derived from an EMBL/GenBank/DDBJ whole genome shotgun (WGS) entry which is preliminary data.</text>
</comment>
<organism evidence="1 2">
    <name type="scientific">Effrenium voratum</name>
    <dbReference type="NCBI Taxonomy" id="2562239"/>
    <lineage>
        <taxon>Eukaryota</taxon>
        <taxon>Sar</taxon>
        <taxon>Alveolata</taxon>
        <taxon>Dinophyceae</taxon>
        <taxon>Suessiales</taxon>
        <taxon>Symbiodiniaceae</taxon>
        <taxon>Effrenium</taxon>
    </lineage>
</organism>
<sequence length="449" mass="50856">MLAVAEGGSLQTYREVTMGDRKTGYRLSFVLGPLAVLTSHPKPGRKRNASAQVGWAFLSRMKPQSVAEWFQVVPDLLSRKTWSLACARPQAQLLHRDCPWGGRLVKLHLDGVDLEPGVILRPELWQTYLQQHPEKGMHSELIEVIAPGDAILRTSVDWMPCRLVNTLFGNFEDSVHLALFHGKTMRFRASRDFPQPGDYGCFVAEASEEGPRMERLALMRPANGKYRLVLVWRMVDDHFAGWAKLQFAQLVECLERSYARFFKHLGAREAITLGQNFYVHLSMKHLHSGNPLVPVAHPSARSVEVDVGKKLGLQHWERFGGAFHLAEYLKVFLASMGEEIWIFQSMDGRQLAAHQCVVRADQWHSIKGRFASAFRAQRAAYRRINGGHNAPFFYENGKPELSMVASAPQASAQPETVLVIRNTFWHAQETCRSAKQRRTVSLPLTHLED</sequence>
<evidence type="ECO:0000313" key="2">
    <source>
        <dbReference type="Proteomes" id="UP001178507"/>
    </source>
</evidence>
<accession>A0AA36IJ32</accession>
<gene>
    <name evidence="1" type="ORF">EVOR1521_LOCUS13705</name>
</gene>
<name>A0AA36IJ32_9DINO</name>
<protein>
    <submittedName>
        <fullName evidence="1">Uncharacterized protein</fullName>
    </submittedName>
</protein>
<proteinExistence type="predicted"/>
<dbReference type="AlphaFoldDB" id="A0AA36IJ32"/>
<reference evidence="1" key="1">
    <citation type="submission" date="2023-08" db="EMBL/GenBank/DDBJ databases">
        <authorList>
            <person name="Chen Y."/>
            <person name="Shah S."/>
            <person name="Dougan E. K."/>
            <person name="Thang M."/>
            <person name="Chan C."/>
        </authorList>
    </citation>
    <scope>NUCLEOTIDE SEQUENCE</scope>
</reference>
<keyword evidence="2" id="KW-1185">Reference proteome</keyword>